<dbReference type="PATRIC" id="fig|1050174.4.peg.1775"/>
<evidence type="ECO:0000313" key="3">
    <source>
        <dbReference type="EMBL" id="AKK03611.1"/>
    </source>
</evidence>
<feature type="domain" description="AB hydrolase-1" evidence="2">
    <location>
        <begin position="54"/>
        <end position="308"/>
    </location>
</feature>
<dbReference type="InterPro" id="IPR050266">
    <property type="entry name" value="AB_hydrolase_sf"/>
</dbReference>
<dbReference type="EMBL" id="CP011541">
    <property type="protein sequence ID" value="AKK03611.1"/>
    <property type="molecule type" value="Genomic_DNA"/>
</dbReference>
<dbReference type="GO" id="GO:0016787">
    <property type="term" value="F:hydrolase activity"/>
    <property type="evidence" value="ECO:0007669"/>
    <property type="project" value="UniProtKB-KW"/>
</dbReference>
<dbReference type="GO" id="GO:0016746">
    <property type="term" value="F:acyltransferase activity"/>
    <property type="evidence" value="ECO:0007669"/>
    <property type="project" value="UniProtKB-KW"/>
</dbReference>
<keyword evidence="4" id="KW-1185">Reference proteome</keyword>
<dbReference type="SUPFAM" id="SSF53474">
    <property type="entry name" value="alpha/beta-Hydrolases"/>
    <property type="match status" value="1"/>
</dbReference>
<accession>A0A0G3GR28</accession>
<dbReference type="PANTHER" id="PTHR43798:SF31">
    <property type="entry name" value="AB HYDROLASE SUPERFAMILY PROTEIN YCLE"/>
    <property type="match status" value="1"/>
</dbReference>
<dbReference type="Proteomes" id="UP000035368">
    <property type="component" value="Chromosome"/>
</dbReference>
<reference evidence="3 4" key="1">
    <citation type="submission" date="2015-05" db="EMBL/GenBank/DDBJ databases">
        <title>Complete genome sequence of Corynebacterium epidermidicanis DSM 45586, isolated from the skin of a dog suffering from pruritus.</title>
        <authorList>
            <person name="Ruckert C."/>
            <person name="Albersmeier A."/>
            <person name="Winkler A."/>
            <person name="Tauch A."/>
        </authorList>
    </citation>
    <scope>NUCLEOTIDE SEQUENCE [LARGE SCALE GENOMIC DNA]</scope>
    <source>
        <strain evidence="3 4">DSM 45586</strain>
    </source>
</reference>
<name>A0A0G3GR28_9CORY</name>
<evidence type="ECO:0000259" key="2">
    <source>
        <dbReference type="Pfam" id="PF12697"/>
    </source>
</evidence>
<dbReference type="Pfam" id="PF12697">
    <property type="entry name" value="Abhydrolase_6"/>
    <property type="match status" value="1"/>
</dbReference>
<evidence type="ECO:0000313" key="4">
    <source>
        <dbReference type="Proteomes" id="UP000035368"/>
    </source>
</evidence>
<keyword evidence="3" id="KW-0808">Transferase</keyword>
<dbReference type="InterPro" id="IPR000073">
    <property type="entry name" value="AB_hydrolase_1"/>
</dbReference>
<dbReference type="OrthoDB" id="5422338at2"/>
<proteinExistence type="predicted"/>
<sequence>MDFSPLFNRLARLTNPPTKQVPGLGNLCTIGHIDGPAGPITTYTLGPDDAETTVVFIHGFTLAADSFFQQARFLRDNYPRVRCLMLDLRGHGRTGEYDPELLTVDGAADDVRAAIDALAPAGPLIVVGHSLGGLIALSLLRRAPEAVYRRIRGLMLIATSIESLSAQGLPQVLAMPIADRAYRILESSPERIDKFREEMADLLAPALAATVFKRHSTPYDLVKFHADMIHKTPLSTFAGYFHDLQEHDEVAAADRLAGLPGFVIVGRDDHVTPLSQSKHIVDRWPDATLIETKGVGHMIILEAPEVVNGALAELLSRC</sequence>
<protein>
    <submittedName>
        <fullName evidence="3">Putative hydrolase or acyltransferase of alpha/beta superfamily</fullName>
    </submittedName>
</protein>
<gene>
    <name evidence="3" type="ORF">CEPID_08815</name>
</gene>
<organism evidence="3 4">
    <name type="scientific">Corynebacterium epidermidicanis</name>
    <dbReference type="NCBI Taxonomy" id="1050174"/>
    <lineage>
        <taxon>Bacteria</taxon>
        <taxon>Bacillati</taxon>
        <taxon>Actinomycetota</taxon>
        <taxon>Actinomycetes</taxon>
        <taxon>Mycobacteriales</taxon>
        <taxon>Corynebacteriaceae</taxon>
        <taxon>Corynebacterium</taxon>
    </lineage>
</organism>
<dbReference type="InterPro" id="IPR029058">
    <property type="entry name" value="AB_hydrolase_fold"/>
</dbReference>
<dbReference type="KEGG" id="cei:CEPID_08815"/>
<keyword evidence="3" id="KW-0012">Acyltransferase</keyword>
<dbReference type="PANTHER" id="PTHR43798">
    <property type="entry name" value="MONOACYLGLYCEROL LIPASE"/>
    <property type="match status" value="1"/>
</dbReference>
<dbReference type="Gene3D" id="3.40.50.1820">
    <property type="entry name" value="alpha/beta hydrolase"/>
    <property type="match status" value="1"/>
</dbReference>
<dbReference type="GO" id="GO:0016020">
    <property type="term" value="C:membrane"/>
    <property type="evidence" value="ECO:0007669"/>
    <property type="project" value="TreeGrafter"/>
</dbReference>
<dbReference type="AlphaFoldDB" id="A0A0G3GR28"/>
<dbReference type="STRING" id="1050174.CEPID_08815"/>
<keyword evidence="1 3" id="KW-0378">Hydrolase</keyword>
<evidence type="ECO:0000256" key="1">
    <source>
        <dbReference type="ARBA" id="ARBA00022801"/>
    </source>
</evidence>
<dbReference type="RefSeq" id="WP_047240613.1">
    <property type="nucleotide sequence ID" value="NZ_CP011541.1"/>
</dbReference>